<dbReference type="PRINTS" id="PR00080">
    <property type="entry name" value="SDRFAMILY"/>
</dbReference>
<keyword evidence="4" id="KW-1133">Transmembrane helix</keyword>
<sequence>MACPHVEYVEFIQAQPWWALFPAIIGLLSLLKFSLLLLRWIYVSFLRPGKPLRRRYGQWAVVTGCTDGIGRAFSFQLARRHGMNLVLVGRNQEKLSQIAEEIKEKSPKIETQTVVIDFSGDLVEGVTRLEKVIQGLDVGLLINSAGISYPYARYFHEVDDELLKNLIKINVEGVTRVTHAVLPGMVERKRGAIINIGSGAATVIPSDPLYTVYAATKAYIDQFSRCLNVEYKAKGIDVQCQVPLYVATKMASVRKSSFLIPSPETYASAGLRHIGYEATCTPYWVHSAIWCVASIIPESAIDWWRIGFNLKIRKRGQTKDARKKAE</sequence>
<dbReference type="AlphaFoldDB" id="A0A833QY24"/>
<keyword evidence="4" id="KW-0472">Membrane</keyword>
<dbReference type="CDD" id="cd05356">
    <property type="entry name" value="17beta-HSD1_like_SDR_c"/>
    <property type="match status" value="1"/>
</dbReference>
<dbReference type="PANTHER" id="PTHR43899:SF13">
    <property type="entry name" value="RH59310P"/>
    <property type="match status" value="1"/>
</dbReference>
<dbReference type="OrthoDB" id="5545019at2759"/>
<protein>
    <submittedName>
        <fullName evidence="5">Very-long-chain 3-oxoacyl-CoA reductase 1</fullName>
    </submittedName>
</protein>
<keyword evidence="6" id="KW-1185">Reference proteome</keyword>
<keyword evidence="4" id="KW-0812">Transmembrane</keyword>
<evidence type="ECO:0000256" key="4">
    <source>
        <dbReference type="SAM" id="Phobius"/>
    </source>
</evidence>
<proteinExistence type="inferred from homology"/>
<dbReference type="InterPro" id="IPR036291">
    <property type="entry name" value="NAD(P)-bd_dom_sf"/>
</dbReference>
<dbReference type="Pfam" id="PF00106">
    <property type="entry name" value="adh_short"/>
    <property type="match status" value="1"/>
</dbReference>
<keyword evidence="2" id="KW-0560">Oxidoreductase</keyword>
<dbReference type="PIRSF" id="PIRSF000126">
    <property type="entry name" value="11-beta-HSD1"/>
    <property type="match status" value="1"/>
</dbReference>
<dbReference type="FunFam" id="3.40.50.720:FF:000341">
    <property type="entry name" value="very-long-chain 3-oxoacyl-CoA reductase 1"/>
    <property type="match status" value="1"/>
</dbReference>
<accession>A0A833QY24</accession>
<dbReference type="Gene3D" id="3.40.50.720">
    <property type="entry name" value="NAD(P)-binding Rossmann-like Domain"/>
    <property type="match status" value="1"/>
</dbReference>
<dbReference type="Proteomes" id="UP000623129">
    <property type="component" value="Unassembled WGS sequence"/>
</dbReference>
<dbReference type="InterPro" id="IPR002347">
    <property type="entry name" value="SDR_fam"/>
</dbReference>
<feature type="transmembrane region" description="Helical" evidence="4">
    <location>
        <begin position="20"/>
        <end position="45"/>
    </location>
</feature>
<name>A0A833QY24_9POAL</name>
<comment type="caution">
    <text evidence="5">The sequence shown here is derived from an EMBL/GenBank/DDBJ whole genome shotgun (WGS) entry which is preliminary data.</text>
</comment>
<evidence type="ECO:0000256" key="3">
    <source>
        <dbReference type="RuleBase" id="RU000363"/>
    </source>
</evidence>
<dbReference type="InterPro" id="IPR051019">
    <property type="entry name" value="VLCFA-Steroid_DH"/>
</dbReference>
<evidence type="ECO:0000256" key="2">
    <source>
        <dbReference type="ARBA" id="ARBA00023002"/>
    </source>
</evidence>
<dbReference type="SUPFAM" id="SSF51735">
    <property type="entry name" value="NAD(P)-binding Rossmann-fold domains"/>
    <property type="match status" value="1"/>
</dbReference>
<dbReference type="GO" id="GO:0005783">
    <property type="term" value="C:endoplasmic reticulum"/>
    <property type="evidence" value="ECO:0007669"/>
    <property type="project" value="TreeGrafter"/>
</dbReference>
<dbReference type="PRINTS" id="PR00081">
    <property type="entry name" value="GDHRDH"/>
</dbReference>
<organism evidence="5 6">
    <name type="scientific">Carex littledalei</name>
    <dbReference type="NCBI Taxonomy" id="544730"/>
    <lineage>
        <taxon>Eukaryota</taxon>
        <taxon>Viridiplantae</taxon>
        <taxon>Streptophyta</taxon>
        <taxon>Embryophyta</taxon>
        <taxon>Tracheophyta</taxon>
        <taxon>Spermatophyta</taxon>
        <taxon>Magnoliopsida</taxon>
        <taxon>Liliopsida</taxon>
        <taxon>Poales</taxon>
        <taxon>Cyperaceae</taxon>
        <taxon>Cyperoideae</taxon>
        <taxon>Cariceae</taxon>
        <taxon>Carex</taxon>
        <taxon>Carex subgen. Euthyceras</taxon>
    </lineage>
</organism>
<evidence type="ECO:0000313" key="5">
    <source>
        <dbReference type="EMBL" id="KAF3337970.1"/>
    </source>
</evidence>
<comment type="similarity">
    <text evidence="1 3">Belongs to the short-chain dehydrogenases/reductases (SDR) family.</text>
</comment>
<evidence type="ECO:0000256" key="1">
    <source>
        <dbReference type="ARBA" id="ARBA00006484"/>
    </source>
</evidence>
<dbReference type="GO" id="GO:0045703">
    <property type="term" value="F:ketoreductase activity"/>
    <property type="evidence" value="ECO:0007669"/>
    <property type="project" value="TreeGrafter"/>
</dbReference>
<dbReference type="PANTHER" id="PTHR43899">
    <property type="entry name" value="RH59310P"/>
    <property type="match status" value="1"/>
</dbReference>
<gene>
    <name evidence="5" type="ORF">FCM35_KLT18557</name>
</gene>
<evidence type="ECO:0000313" key="6">
    <source>
        <dbReference type="Proteomes" id="UP000623129"/>
    </source>
</evidence>
<reference evidence="5" key="1">
    <citation type="submission" date="2020-01" db="EMBL/GenBank/DDBJ databases">
        <title>Genome sequence of Kobresia littledalei, the first chromosome-level genome in the family Cyperaceae.</title>
        <authorList>
            <person name="Qu G."/>
        </authorList>
    </citation>
    <scope>NUCLEOTIDE SEQUENCE</scope>
    <source>
        <strain evidence="5">C.B.Clarke</strain>
        <tissue evidence="5">Leaf</tissue>
    </source>
</reference>
<dbReference type="EMBL" id="SWLB01000006">
    <property type="protein sequence ID" value="KAF3337970.1"/>
    <property type="molecule type" value="Genomic_DNA"/>
</dbReference>